<evidence type="ECO:0000313" key="2">
    <source>
        <dbReference type="EMBL" id="SBS86493.1"/>
    </source>
</evidence>
<gene>
    <name evidence="2" type="ORF">PMALA_016260</name>
</gene>
<evidence type="ECO:0000313" key="3">
    <source>
        <dbReference type="Proteomes" id="UP000078597"/>
    </source>
</evidence>
<dbReference type="GO" id="GO:1990112">
    <property type="term" value="C:RQC complex"/>
    <property type="evidence" value="ECO:0007669"/>
    <property type="project" value="TreeGrafter"/>
</dbReference>
<dbReference type="AlphaFoldDB" id="A0A1A8W5R5"/>
<feature type="compositionally biased region" description="Low complexity" evidence="1">
    <location>
        <begin position="100"/>
        <end position="115"/>
    </location>
</feature>
<organism evidence="2 3">
    <name type="scientific">Plasmodium malariae</name>
    <dbReference type="NCBI Taxonomy" id="5858"/>
    <lineage>
        <taxon>Eukaryota</taxon>
        <taxon>Sar</taxon>
        <taxon>Alveolata</taxon>
        <taxon>Apicomplexa</taxon>
        <taxon>Aconoidasida</taxon>
        <taxon>Haemosporida</taxon>
        <taxon>Plasmodiidae</taxon>
        <taxon>Plasmodium</taxon>
        <taxon>Plasmodium (Plasmodium)</taxon>
    </lineage>
</organism>
<protein>
    <submittedName>
        <fullName evidence="2">Transcription factor 25, putative (TCF25)</fullName>
    </submittedName>
</protein>
<evidence type="ECO:0000256" key="1">
    <source>
        <dbReference type="SAM" id="MobiDB-lite"/>
    </source>
</evidence>
<accession>A0A1A8W5R5</accession>
<dbReference type="EMBL" id="FLQW01000873">
    <property type="protein sequence ID" value="SBS86493.1"/>
    <property type="molecule type" value="Genomic_DNA"/>
</dbReference>
<feature type="compositionally biased region" description="Acidic residues" evidence="1">
    <location>
        <begin position="46"/>
        <end position="64"/>
    </location>
</feature>
<dbReference type="Pfam" id="PF04910">
    <property type="entry name" value="Tcf25"/>
    <property type="match status" value="1"/>
</dbReference>
<dbReference type="Proteomes" id="UP000078597">
    <property type="component" value="Unassembled WGS sequence"/>
</dbReference>
<dbReference type="InterPro" id="IPR006994">
    <property type="entry name" value="TCF25/Rqc1"/>
</dbReference>
<feature type="compositionally biased region" description="Basic and acidic residues" evidence="1">
    <location>
        <begin position="65"/>
        <end position="96"/>
    </location>
</feature>
<reference evidence="3" key="1">
    <citation type="submission" date="2016-05" db="EMBL/GenBank/DDBJ databases">
        <authorList>
            <person name="Naeem Raeece"/>
        </authorList>
    </citation>
    <scope>NUCLEOTIDE SEQUENCE [LARGE SCALE GENOMIC DNA]</scope>
</reference>
<name>A0A1A8W5R5_PLAMA</name>
<sequence length="988" mass="115383">MSSRLLKKILKEKNRDEINKIKEIVEAEALSFKPKKKKHSFKFLEDSQDDDGDDDTSESTNGEEGDGRKEKKTKDDIDGKKRSKDEDANLSDEEKCYSCVNSSNKHGKVKNGNNKAAGKEVIKKVEEKKVPLLAEEDISKRGKKCKKKKKKKNMDEEISSILNKINEEDGEEEKKEKEQGDMEHSLDPSEYNNNKPSYLYLFACTHEKYEYCLKLEKNNFNVNVELKRIFGKDFIKDKKFIKKSKIKYLKNWLVQDYTTKTIQPPLIMKFDENQFKLEKLKLYLEAENLFYVLLDSHDIQAMNDLLKKYPFHIDTLLILSEYYNETSNFEIANKFIKMSLLLLQNIFHINFNPNFLNKYNHVFVNPFHYDNKALFKSLYMHMLYLENEACTITSLEVAKLLCKIDLRYDLCSTLLRMDNLILKCNLFDFLIYFSFNFVLQNVECVIPPNRFNEIIDPFLAQQHSSLTMSIHKNGKINDHRQDDICNSYDKVDYTYGSSNMAGIIDEKDNPNMEGRFTQVELEKRLHCEAPEAEAILRNEKLEQNMENKNYTTKAGSKEGSTFADISTQKGDINTASCSANVENEVNKVSNGENKVDSTYTSNTVNIANKDNCLSNKTNGALGSSPFDNFEIRLHLILPNFAFSVALCLYLKNNSYVDYNQIKLISKNDIINSFSYKECKYMKFHFNINFNCYNSVGSSCNEGDLFSISFCAHLFLIRALLCYPTFLHLFLNFNNFKSKVVKQTIYDNLTFNDILANPPFSNSTLFSAEEYESVQKIISCYLEKNNIYYKSERIITWFHVCCSFIHELYKDTEGNPFRKVEQRIEAKRSPLPSQEVEAARKDWRKKIPLLDIKKYKDVRVGEFKSRNYLLPDFMMEKNRAYSTNIPSVTSNYYVSLNSNLLIAFFQSLLPWYQVDYYENEGEKSEDTFFYDHDKISISEWCAFLRSLCRSSDEKPFPRTKLACTHSRPVYLSTFLRTIINETKRLFNFS</sequence>
<feature type="compositionally biased region" description="Basic and acidic residues" evidence="1">
    <location>
        <begin position="172"/>
        <end position="187"/>
    </location>
</feature>
<proteinExistence type="predicted"/>
<feature type="region of interest" description="Disordered" evidence="1">
    <location>
        <begin position="144"/>
        <end position="191"/>
    </location>
</feature>
<dbReference type="VEuPathDB" id="PlasmoDB:PmUG01_06018100"/>
<dbReference type="PANTHER" id="PTHR22684">
    <property type="entry name" value="NULP1-RELATED"/>
    <property type="match status" value="1"/>
</dbReference>
<feature type="region of interest" description="Disordered" evidence="1">
    <location>
        <begin position="35"/>
        <end position="115"/>
    </location>
</feature>
<dbReference type="PANTHER" id="PTHR22684:SF0">
    <property type="entry name" value="RIBOSOME QUALITY CONTROL COMPLEX SUBUNIT TCF25"/>
    <property type="match status" value="1"/>
</dbReference>